<evidence type="ECO:0000256" key="2">
    <source>
        <dbReference type="ARBA" id="ARBA00022603"/>
    </source>
</evidence>
<evidence type="ECO:0000256" key="3">
    <source>
        <dbReference type="ARBA" id="ARBA00022679"/>
    </source>
</evidence>
<dbReference type="Proteomes" id="UP000245683">
    <property type="component" value="Unassembled WGS sequence"/>
</dbReference>
<dbReference type="PANTHER" id="PTHR44942">
    <property type="entry name" value="METHYLTRANSF_11 DOMAIN-CONTAINING PROTEIN"/>
    <property type="match status" value="1"/>
</dbReference>
<keyword evidence="3 5" id="KW-0808">Transferase</keyword>
<evidence type="ECO:0000256" key="1">
    <source>
        <dbReference type="ARBA" id="ARBA00008361"/>
    </source>
</evidence>
<sequence length="256" mass="27424">MPAEKTTIPYEVGADLIAVLDAADDQPSAVRLRRRSYDLLDLRPGGVAVDVGCGTGRAVAELTERGVTAIGVDPDELVLGTARRRWPGADFRAGSAQSLPLPDGAVTGYRAEKVFHVLADPGPALDEARRVLAPTGRIVLLGQDWDALIIDSDHPELTRAVLRAQADTCPRPQAARAYRNLLLDAGFRDVAVEAYLGVVTDAGMLPVVERFGATAVAAGAVTAAQHARWADDQRRRARDGRLFLAFPMFLASARRP</sequence>
<gene>
    <name evidence="5" type="ORF">DLJ46_14795</name>
</gene>
<dbReference type="RefSeq" id="WP_109945238.1">
    <property type="nucleotide sequence ID" value="NZ_QGGF01000099.1"/>
</dbReference>
<dbReference type="InterPro" id="IPR029063">
    <property type="entry name" value="SAM-dependent_MTases_sf"/>
</dbReference>
<evidence type="ECO:0000313" key="5">
    <source>
        <dbReference type="EMBL" id="PWU47391.1"/>
    </source>
</evidence>
<dbReference type="InterPro" id="IPR051052">
    <property type="entry name" value="Diverse_substrate_MTase"/>
</dbReference>
<organism evidence="5 6">
    <name type="scientific">Micromonospora globispora</name>
    <dbReference type="NCBI Taxonomy" id="1450148"/>
    <lineage>
        <taxon>Bacteria</taxon>
        <taxon>Bacillati</taxon>
        <taxon>Actinomycetota</taxon>
        <taxon>Actinomycetes</taxon>
        <taxon>Micromonosporales</taxon>
        <taxon>Micromonosporaceae</taxon>
        <taxon>Micromonospora</taxon>
    </lineage>
</organism>
<dbReference type="EMBL" id="QGSV01000192">
    <property type="protein sequence ID" value="PWU47391.1"/>
    <property type="molecule type" value="Genomic_DNA"/>
</dbReference>
<keyword evidence="2 5" id="KW-0489">Methyltransferase</keyword>
<proteinExistence type="inferred from homology"/>
<dbReference type="OrthoDB" id="3636702at2"/>
<name>A0A317K3E2_9ACTN</name>
<dbReference type="GO" id="GO:0008757">
    <property type="term" value="F:S-adenosylmethionine-dependent methyltransferase activity"/>
    <property type="evidence" value="ECO:0007669"/>
    <property type="project" value="InterPro"/>
</dbReference>
<keyword evidence="6" id="KW-1185">Reference proteome</keyword>
<dbReference type="PANTHER" id="PTHR44942:SF4">
    <property type="entry name" value="METHYLTRANSFERASE TYPE 11 DOMAIN-CONTAINING PROTEIN"/>
    <property type="match status" value="1"/>
</dbReference>
<evidence type="ECO:0000313" key="6">
    <source>
        <dbReference type="Proteomes" id="UP000245683"/>
    </source>
</evidence>
<dbReference type="AlphaFoldDB" id="A0A317K3E2"/>
<reference evidence="6" key="1">
    <citation type="submission" date="2018-05" db="EMBL/GenBank/DDBJ databases">
        <title>Micromonospora globispora sp. nov. and Micromonospora rugosa sp. nov., isolated from marine sediment.</title>
        <authorList>
            <person name="Carro L."/>
            <person name="Aysel V."/>
            <person name="Cetin D."/>
            <person name="Igual J.M."/>
            <person name="Klenk H.-P."/>
            <person name="Trujillo M.E."/>
            <person name="Sahin N."/>
        </authorList>
    </citation>
    <scope>NUCLEOTIDE SEQUENCE [LARGE SCALE GENOMIC DNA]</scope>
    <source>
        <strain evidence="6">S2904</strain>
    </source>
</reference>
<dbReference type="InterPro" id="IPR013216">
    <property type="entry name" value="Methyltransf_11"/>
</dbReference>
<comment type="similarity">
    <text evidence="1">Belongs to the methyltransferase superfamily.</text>
</comment>
<dbReference type="CDD" id="cd02440">
    <property type="entry name" value="AdoMet_MTases"/>
    <property type="match status" value="1"/>
</dbReference>
<feature type="domain" description="Methyltransferase type 11" evidence="4">
    <location>
        <begin position="49"/>
        <end position="140"/>
    </location>
</feature>
<evidence type="ECO:0000259" key="4">
    <source>
        <dbReference type="Pfam" id="PF08241"/>
    </source>
</evidence>
<dbReference type="Gene3D" id="3.40.50.150">
    <property type="entry name" value="Vaccinia Virus protein VP39"/>
    <property type="match status" value="1"/>
</dbReference>
<protein>
    <submittedName>
        <fullName evidence="5">SAM-dependent methyltransferase</fullName>
    </submittedName>
</protein>
<dbReference type="Pfam" id="PF08241">
    <property type="entry name" value="Methyltransf_11"/>
    <property type="match status" value="1"/>
</dbReference>
<comment type="caution">
    <text evidence="5">The sequence shown here is derived from an EMBL/GenBank/DDBJ whole genome shotgun (WGS) entry which is preliminary data.</text>
</comment>
<accession>A0A317K3E2</accession>
<dbReference type="SUPFAM" id="SSF53335">
    <property type="entry name" value="S-adenosyl-L-methionine-dependent methyltransferases"/>
    <property type="match status" value="1"/>
</dbReference>
<dbReference type="GO" id="GO:0032259">
    <property type="term" value="P:methylation"/>
    <property type="evidence" value="ECO:0007669"/>
    <property type="project" value="UniProtKB-KW"/>
</dbReference>